<dbReference type="SMR" id="A0A097HX10"/>
<dbReference type="EMBL" id="KM355698">
    <property type="protein sequence ID" value="AIT53112.1"/>
    <property type="molecule type" value="Genomic_DNA"/>
</dbReference>
<dbReference type="GO" id="GO:0019073">
    <property type="term" value="P:viral DNA genome packaging"/>
    <property type="evidence" value="ECO:0007669"/>
    <property type="project" value="InterPro"/>
</dbReference>
<keyword evidence="3" id="KW-0231">Viral genome packaging</keyword>
<organism evidence="4">
    <name type="scientific">Human herpesvirus 3</name>
    <name type="common">HHV-3</name>
    <name type="synonym">Varicella-zoster virus</name>
    <dbReference type="NCBI Taxonomy" id="10335"/>
    <lineage>
        <taxon>Viruses</taxon>
        <taxon>Duplodnaviria</taxon>
        <taxon>Heunggongvirae</taxon>
        <taxon>Peploviricota</taxon>
        <taxon>Herviviricetes</taxon>
        <taxon>Herpesvirales</taxon>
        <taxon>Orthoherpesviridae</taxon>
        <taxon>Alphaherpesvirinae</taxon>
        <taxon>Varicellovirus</taxon>
        <taxon>Varicellovirus humanalpha3</taxon>
    </lineage>
</organism>
<keyword evidence="2" id="KW-0426">Late protein</keyword>
<sequence length="770" mass="86919">MELDINRTLLVLLGQVYTYIFQVELLRRCDPRVACRFLYRLAANCLTVRYLLKLFLRGFNTQLKFGNTPTVCALHWALCYVKGEGERLFELLQHFKTRFVYGETKDSNCIKDYFVSAFNLKTCQYHHELSLTTYGGYVSSEIQFLHDIENFLKQLNYCYIITSSREALNTLETVTRFMTDTIGSGLIPPVELFDPAHPCAICFEELCITANQGETLHRRLLGCICDHVTKQVRVNVDVDDIIRCLPYIPDVPDIKRQSAVEALRTLQTKTVVNPMGAKNDTFDQTYEIASTMLDSYNVFKPAPRCMYAISELKFWLTSNSTEGPQRTLDVFVDNLDVLNEHEKHAELTAVTVELALFGKTPIHFDRAFSEELGSLDAIDSILVGNRSSSPDSQIEALIKACYAHHLSSPLMRHISNPSHDNEAALRQLLERVGCEDDLTKEASDSATASECDLNDDSSITFAVHGWENLLSKAKIDAAERKRVYLEHLSKRSLTSLGRCICEQRQELEKTLRVNVYGEALLQTFVSMQNGFGARNVFLAKVSQAGCIIDNRIQEAAFDAHRFIRNTLVRHTVDAAMLPALTHKFFELVNGPLFNHDEHRFAQPPNTALFFTVENVGLFPHLKEELAKFMGGVVGSNWLLSPFRGFYCFSGVEGVTFAQRLAWKYIRELVFATTLFTSVFHCGEVRLCRVDRLGKDPRGCTSQPKGIGSSHGPLDGIYLTYEETCPLVAIIQSGETGIDQNTVVIYDSDVFSLLYTLMQRLAPDSTDPAFS</sequence>
<dbReference type="HAMAP" id="MF_04014">
    <property type="entry name" value="HSV_TRM1"/>
    <property type="match status" value="1"/>
</dbReference>
<evidence type="ECO:0000256" key="1">
    <source>
        <dbReference type="ARBA" id="ARBA00022612"/>
    </source>
</evidence>
<protein>
    <submittedName>
        <fullName evidence="4">ORF 30</fullName>
    </submittedName>
</protein>
<reference evidence="4" key="1">
    <citation type="journal article" date="2014" name="J. Virol.">
        <title>Evolution of co-circulating varicella zoster virus genotypes during a chickenpox outbreak in Guinea Bissau.</title>
        <authorList>
            <person name="Depledge D."/>
            <person name="Gray E."/>
            <person name="Kundu S."/>
            <person name="Cooray S."/>
            <person name="Poulsen A."/>
            <person name="Aaby P."/>
            <person name="Breuer J."/>
        </authorList>
    </citation>
    <scope>NUCLEOTIDE SEQUENCE</scope>
    <source>
        <strain evidence="4">Bandim3</strain>
    </source>
</reference>
<name>A0A097HX10_HHV3</name>
<evidence type="ECO:0000313" key="4">
    <source>
        <dbReference type="EMBL" id="AIT53112.1"/>
    </source>
</evidence>
<accession>A0A097HX10</accession>
<keyword evidence="1" id="KW-1188">Viral release from host cell</keyword>
<dbReference type="Pfam" id="PF01366">
    <property type="entry name" value="PRTP"/>
    <property type="match status" value="1"/>
</dbReference>
<organismHost>
    <name type="scientific">Homo sapiens</name>
    <name type="common">Human</name>
    <dbReference type="NCBI Taxonomy" id="9606"/>
</organismHost>
<gene>
    <name evidence="4" type="primary">ORF 30</name>
</gene>
<evidence type="ECO:0000256" key="3">
    <source>
        <dbReference type="ARBA" id="ARBA00023219"/>
    </source>
</evidence>
<proteinExistence type="inferred from homology"/>
<reference evidence="4" key="2">
    <citation type="submission" date="2014-08" db="EMBL/GenBank/DDBJ databases">
        <authorList>
            <person name="Depledge D.P."/>
        </authorList>
    </citation>
    <scope>NUCLEOTIDE SEQUENCE</scope>
    <source>
        <strain evidence="4">Bandim3</strain>
    </source>
</reference>
<evidence type="ECO:0000256" key="2">
    <source>
        <dbReference type="ARBA" id="ARBA00022921"/>
    </source>
</evidence>
<dbReference type="InterPro" id="IPR000501">
    <property type="entry name" value="UL28/UL56"/>
</dbReference>